<dbReference type="InParanoid" id="A0A067PEJ1"/>
<dbReference type="AlphaFoldDB" id="A0A067PEJ1"/>
<dbReference type="STRING" id="933084.A0A067PEJ1"/>
<dbReference type="EMBL" id="KL197741">
    <property type="protein sequence ID" value="KDQ52265.1"/>
    <property type="molecule type" value="Genomic_DNA"/>
</dbReference>
<keyword evidence="2" id="KW-1185">Reference proteome</keyword>
<dbReference type="OrthoDB" id="432970at2759"/>
<name>A0A067PEJ1_9AGAM</name>
<reference evidence="2" key="1">
    <citation type="journal article" date="2014" name="Proc. Natl. Acad. Sci. U.S.A.">
        <title>Extensive sampling of basidiomycete genomes demonstrates inadequacy of the white-rot/brown-rot paradigm for wood decay fungi.</title>
        <authorList>
            <person name="Riley R."/>
            <person name="Salamov A.A."/>
            <person name="Brown D.W."/>
            <person name="Nagy L.G."/>
            <person name="Floudas D."/>
            <person name="Held B.W."/>
            <person name="Levasseur A."/>
            <person name="Lombard V."/>
            <person name="Morin E."/>
            <person name="Otillar R."/>
            <person name="Lindquist E.A."/>
            <person name="Sun H."/>
            <person name="LaButti K.M."/>
            <person name="Schmutz J."/>
            <person name="Jabbour D."/>
            <person name="Luo H."/>
            <person name="Baker S.E."/>
            <person name="Pisabarro A.G."/>
            <person name="Walton J.D."/>
            <person name="Blanchette R.A."/>
            <person name="Henrissat B."/>
            <person name="Martin F."/>
            <person name="Cullen D."/>
            <person name="Hibbett D.S."/>
            <person name="Grigoriev I.V."/>
        </authorList>
    </citation>
    <scope>NUCLEOTIDE SEQUENCE [LARGE SCALE GENOMIC DNA]</scope>
    <source>
        <strain evidence="2">MUCL 33604</strain>
    </source>
</reference>
<evidence type="ECO:0000313" key="1">
    <source>
        <dbReference type="EMBL" id="KDQ52265.1"/>
    </source>
</evidence>
<sequence length="279" mass="31370">MALKVQLGRIPVDWVIDPTLVDLAQFRHNVCSSYENDSSLGFLNDTVEFIRDRPFGRVFQAAERGSAEDCLDVGNRTFIGYGTQRDQDRALEYWKRLVDSSHLRHPSTPVSNSIRAQAHSCISNYWFDRRIVSNIEGWNIDSLYRSASNANTAASLGLIAPCVLAVADAAEKAGLRRPEDNRFAGLCTKRFQILRSLWEASDKHKREISEAKRTRDRKVEKTPLAYVCAALGCGIEGTKKAALSRCGGKCPVDKKPSYCSKECQIRVRYMFPLLCSVTR</sequence>
<evidence type="ECO:0000313" key="2">
    <source>
        <dbReference type="Proteomes" id="UP000027265"/>
    </source>
</evidence>
<dbReference type="HOGENOM" id="CLU_063703_0_0_1"/>
<gene>
    <name evidence="1" type="ORF">JAAARDRAFT_62033</name>
</gene>
<organism evidence="1 2">
    <name type="scientific">Jaapia argillacea MUCL 33604</name>
    <dbReference type="NCBI Taxonomy" id="933084"/>
    <lineage>
        <taxon>Eukaryota</taxon>
        <taxon>Fungi</taxon>
        <taxon>Dikarya</taxon>
        <taxon>Basidiomycota</taxon>
        <taxon>Agaricomycotina</taxon>
        <taxon>Agaricomycetes</taxon>
        <taxon>Agaricomycetidae</taxon>
        <taxon>Jaapiales</taxon>
        <taxon>Jaapiaceae</taxon>
        <taxon>Jaapia</taxon>
    </lineage>
</organism>
<protein>
    <recommendedName>
        <fullName evidence="3">MYND-type domain-containing protein</fullName>
    </recommendedName>
</protein>
<dbReference type="Proteomes" id="UP000027265">
    <property type="component" value="Unassembled WGS sequence"/>
</dbReference>
<accession>A0A067PEJ1</accession>
<proteinExistence type="predicted"/>
<evidence type="ECO:0008006" key="3">
    <source>
        <dbReference type="Google" id="ProtNLM"/>
    </source>
</evidence>